<dbReference type="EMBL" id="RDQH01000340">
    <property type="protein sequence ID" value="RXH77913.1"/>
    <property type="molecule type" value="Genomic_DNA"/>
</dbReference>
<dbReference type="AlphaFoldDB" id="A0A498I9W8"/>
<proteinExistence type="predicted"/>
<sequence>MNPSSTTLTKPVKKIKTKGRPCKVDTSTRRLPSAFEIVEAFSSHDSQAQPSKKKLRGRPRKLKVPVCPYLYSCAQFYAIRPPLRINIRDSFLRFICIRTLLDEHARYGPSYSFMLSCSGDFFYPFLECLSFLPLYVLGDDEATNLPKIAIGLVNDNHFIQVVVIFNGAFLHYIATFPWEDVDMNMGYNMSTLGSILRFKK</sequence>
<comment type="caution">
    <text evidence="2">The sequence shown here is derived from an EMBL/GenBank/DDBJ whole genome shotgun (WGS) entry which is preliminary data.</text>
</comment>
<reference evidence="2 3" key="1">
    <citation type="submission" date="2018-10" db="EMBL/GenBank/DDBJ databases">
        <title>A high-quality apple genome assembly.</title>
        <authorList>
            <person name="Hu J."/>
        </authorList>
    </citation>
    <scope>NUCLEOTIDE SEQUENCE [LARGE SCALE GENOMIC DNA]</scope>
    <source>
        <strain evidence="3">cv. HFTH1</strain>
        <tissue evidence="2">Young leaf</tissue>
    </source>
</reference>
<organism evidence="2 3">
    <name type="scientific">Malus domestica</name>
    <name type="common">Apple</name>
    <name type="synonym">Pyrus malus</name>
    <dbReference type="NCBI Taxonomy" id="3750"/>
    <lineage>
        <taxon>Eukaryota</taxon>
        <taxon>Viridiplantae</taxon>
        <taxon>Streptophyta</taxon>
        <taxon>Embryophyta</taxon>
        <taxon>Tracheophyta</taxon>
        <taxon>Spermatophyta</taxon>
        <taxon>Magnoliopsida</taxon>
        <taxon>eudicotyledons</taxon>
        <taxon>Gunneridae</taxon>
        <taxon>Pentapetalae</taxon>
        <taxon>rosids</taxon>
        <taxon>fabids</taxon>
        <taxon>Rosales</taxon>
        <taxon>Rosaceae</taxon>
        <taxon>Amygdaloideae</taxon>
        <taxon>Maleae</taxon>
        <taxon>Malus</taxon>
    </lineage>
</organism>
<protein>
    <submittedName>
        <fullName evidence="2">Uncharacterized protein</fullName>
    </submittedName>
</protein>
<accession>A0A498I9W8</accession>
<evidence type="ECO:0000256" key="1">
    <source>
        <dbReference type="SAM" id="MobiDB-lite"/>
    </source>
</evidence>
<feature type="compositionally biased region" description="Basic residues" evidence="1">
    <location>
        <begin position="11"/>
        <end position="21"/>
    </location>
</feature>
<evidence type="ECO:0000313" key="3">
    <source>
        <dbReference type="Proteomes" id="UP000290289"/>
    </source>
</evidence>
<feature type="region of interest" description="Disordered" evidence="1">
    <location>
        <begin position="1"/>
        <end position="26"/>
    </location>
</feature>
<gene>
    <name evidence="2" type="ORF">DVH24_039884</name>
</gene>
<name>A0A498I9W8_MALDO</name>
<keyword evidence="3" id="KW-1185">Reference proteome</keyword>
<evidence type="ECO:0000313" key="2">
    <source>
        <dbReference type="EMBL" id="RXH77913.1"/>
    </source>
</evidence>
<dbReference type="Proteomes" id="UP000290289">
    <property type="component" value="Chromosome 14"/>
</dbReference>